<dbReference type="Proteomes" id="UP001516400">
    <property type="component" value="Unassembled WGS sequence"/>
</dbReference>
<gene>
    <name evidence="2" type="ORF">HHI36_023436</name>
</gene>
<feature type="compositionally biased region" description="Basic and acidic residues" evidence="1">
    <location>
        <begin position="7"/>
        <end position="25"/>
    </location>
</feature>
<comment type="caution">
    <text evidence="2">The sequence shown here is derived from an EMBL/GenBank/DDBJ whole genome shotgun (WGS) entry which is preliminary data.</text>
</comment>
<protein>
    <submittedName>
        <fullName evidence="2">Uncharacterized protein</fullName>
    </submittedName>
</protein>
<dbReference type="EMBL" id="JABFTP020000186">
    <property type="protein sequence ID" value="KAL3290067.1"/>
    <property type="molecule type" value="Genomic_DNA"/>
</dbReference>
<evidence type="ECO:0000256" key="1">
    <source>
        <dbReference type="SAM" id="MobiDB-lite"/>
    </source>
</evidence>
<proteinExistence type="predicted"/>
<dbReference type="AlphaFoldDB" id="A0ABD2PH47"/>
<name>A0ABD2PH47_9CUCU</name>
<accession>A0ABD2PH47</accession>
<reference evidence="2 3" key="1">
    <citation type="journal article" date="2021" name="BMC Biol.">
        <title>Horizontally acquired antibacterial genes associated with adaptive radiation of ladybird beetles.</title>
        <authorList>
            <person name="Li H.S."/>
            <person name="Tang X.F."/>
            <person name="Huang Y.H."/>
            <person name="Xu Z.Y."/>
            <person name="Chen M.L."/>
            <person name="Du X.Y."/>
            <person name="Qiu B.Y."/>
            <person name="Chen P.T."/>
            <person name="Zhang W."/>
            <person name="Slipinski A."/>
            <person name="Escalona H.E."/>
            <person name="Waterhouse R.M."/>
            <person name="Zwick A."/>
            <person name="Pang H."/>
        </authorList>
    </citation>
    <scope>NUCLEOTIDE SEQUENCE [LARGE SCALE GENOMIC DNA]</scope>
    <source>
        <strain evidence="2">SYSU2018</strain>
    </source>
</reference>
<keyword evidence="3" id="KW-1185">Reference proteome</keyword>
<feature type="region of interest" description="Disordered" evidence="1">
    <location>
        <begin position="1"/>
        <end position="65"/>
    </location>
</feature>
<evidence type="ECO:0000313" key="3">
    <source>
        <dbReference type="Proteomes" id="UP001516400"/>
    </source>
</evidence>
<sequence>MSAPRKKLSEGENRKKSEDKFEEVNKSASKMRKWLYEAGPSSSSTDTSDAVSGISNNSCNLDTQVPTDQLKLQGSDDGMDGKQYYSSIFSQQGDNVQLASSDLLQSISKYEIIDEMEKSQINKGNF</sequence>
<evidence type="ECO:0000313" key="2">
    <source>
        <dbReference type="EMBL" id="KAL3290067.1"/>
    </source>
</evidence>
<feature type="compositionally biased region" description="Polar residues" evidence="1">
    <location>
        <begin position="53"/>
        <end position="65"/>
    </location>
</feature>
<organism evidence="2 3">
    <name type="scientific">Cryptolaemus montrouzieri</name>
    <dbReference type="NCBI Taxonomy" id="559131"/>
    <lineage>
        <taxon>Eukaryota</taxon>
        <taxon>Metazoa</taxon>
        <taxon>Ecdysozoa</taxon>
        <taxon>Arthropoda</taxon>
        <taxon>Hexapoda</taxon>
        <taxon>Insecta</taxon>
        <taxon>Pterygota</taxon>
        <taxon>Neoptera</taxon>
        <taxon>Endopterygota</taxon>
        <taxon>Coleoptera</taxon>
        <taxon>Polyphaga</taxon>
        <taxon>Cucujiformia</taxon>
        <taxon>Coccinelloidea</taxon>
        <taxon>Coccinellidae</taxon>
        <taxon>Scymninae</taxon>
        <taxon>Scymnini</taxon>
        <taxon>Cryptolaemus</taxon>
    </lineage>
</organism>